<dbReference type="AlphaFoldDB" id="A0A0E4CZ76"/>
<dbReference type="PATRIC" id="fig|1073571.4.peg.6269"/>
<dbReference type="Gene3D" id="2.60.420.10">
    <property type="entry name" value="Maltose phosphorylase, domain 3"/>
    <property type="match status" value="1"/>
</dbReference>
<dbReference type="Gene3D" id="1.50.10.10">
    <property type="match status" value="1"/>
</dbReference>
<reference evidence="10" key="1">
    <citation type="submission" date="2015-03" db="EMBL/GenBank/DDBJ databases">
        <authorList>
            <person name="Wibberg D."/>
        </authorList>
    </citation>
    <scope>NUCLEOTIDE SEQUENCE [LARGE SCALE GENOMIC DNA]</scope>
</reference>
<dbReference type="GO" id="GO:0016757">
    <property type="term" value="F:glycosyltransferase activity"/>
    <property type="evidence" value="ECO:0007669"/>
    <property type="project" value="UniProtKB-KW"/>
</dbReference>
<dbReference type="Proteomes" id="UP000033163">
    <property type="component" value="Chromosome I"/>
</dbReference>
<dbReference type="Pfam" id="PF03632">
    <property type="entry name" value="Glyco_hydro_65m"/>
    <property type="match status" value="1"/>
</dbReference>
<comment type="similarity">
    <text evidence="1">Belongs to the glycosyl hydrolase 65 family.</text>
</comment>
<keyword evidence="3" id="KW-0808">Transferase</keyword>
<feature type="domain" description="Glycoside hydrolase family 65 C-terminal" evidence="7">
    <location>
        <begin position="718"/>
        <end position="764"/>
    </location>
</feature>
<dbReference type="Pfam" id="PF03636">
    <property type="entry name" value="Glyco_hydro_65N"/>
    <property type="match status" value="1"/>
</dbReference>
<dbReference type="GO" id="GO:0005975">
    <property type="term" value="P:carbohydrate metabolic process"/>
    <property type="evidence" value="ECO:0007669"/>
    <property type="project" value="InterPro"/>
</dbReference>
<evidence type="ECO:0000256" key="1">
    <source>
        <dbReference type="ARBA" id="ARBA00006768"/>
    </source>
</evidence>
<dbReference type="PANTHER" id="PTHR11051">
    <property type="entry name" value="GLYCOSYL HYDROLASE-RELATED"/>
    <property type="match status" value="1"/>
</dbReference>
<dbReference type="InterPro" id="IPR008928">
    <property type="entry name" value="6-hairpin_glycosidase_sf"/>
</dbReference>
<dbReference type="HOGENOM" id="CLU_006285_2_1_9"/>
<organism evidence="9 10">
    <name type="scientific">Paenibacillus riograndensis SBR5</name>
    <dbReference type="NCBI Taxonomy" id="1073571"/>
    <lineage>
        <taxon>Bacteria</taxon>
        <taxon>Bacillati</taxon>
        <taxon>Bacillota</taxon>
        <taxon>Bacilli</taxon>
        <taxon>Bacillales</taxon>
        <taxon>Paenibacillaceae</taxon>
        <taxon>Paenibacillus</taxon>
        <taxon>Paenibacillus sonchi group</taxon>
    </lineage>
</organism>
<evidence type="ECO:0000256" key="3">
    <source>
        <dbReference type="ARBA" id="ARBA00022679"/>
    </source>
</evidence>
<protein>
    <submittedName>
        <fullName evidence="9">Glycoside hydrolase</fullName>
    </submittedName>
</protein>
<dbReference type="EMBL" id="LN831776">
    <property type="protein sequence ID" value="CQR58226.1"/>
    <property type="molecule type" value="Genomic_DNA"/>
</dbReference>
<feature type="binding site" evidence="5">
    <location>
        <begin position="375"/>
        <end position="376"/>
    </location>
    <ligand>
        <name>substrate</name>
    </ligand>
</feature>
<dbReference type="RefSeq" id="WP_020431474.1">
    <property type="nucleotide sequence ID" value="NZ_AGBD01001290.1"/>
</dbReference>
<dbReference type="Pfam" id="PF03633">
    <property type="entry name" value="Glyco_hydro_65C"/>
    <property type="match status" value="1"/>
</dbReference>
<dbReference type="STRING" id="483937.AMQ84_17570"/>
<keyword evidence="9" id="KW-0378">Hydrolase</keyword>
<dbReference type="InterPro" id="IPR005194">
    <property type="entry name" value="Glyco_hydro_65_C"/>
</dbReference>
<evidence type="ECO:0000259" key="8">
    <source>
        <dbReference type="Pfam" id="PF03636"/>
    </source>
</evidence>
<name>A0A0E4CZ76_9BACL</name>
<dbReference type="InterPro" id="IPR005195">
    <property type="entry name" value="Glyco_hydro_65_M"/>
</dbReference>
<dbReference type="GO" id="GO:0030246">
    <property type="term" value="F:carbohydrate binding"/>
    <property type="evidence" value="ECO:0007669"/>
    <property type="project" value="InterPro"/>
</dbReference>
<evidence type="ECO:0000313" key="9">
    <source>
        <dbReference type="EMBL" id="CQR58226.1"/>
    </source>
</evidence>
<evidence type="ECO:0000256" key="5">
    <source>
        <dbReference type="PIRSR" id="PIRSR036289-51"/>
    </source>
</evidence>
<feature type="domain" description="Glycoside hydrolase family 65 central catalytic" evidence="6">
    <location>
        <begin position="341"/>
        <end position="704"/>
    </location>
</feature>
<evidence type="ECO:0000256" key="2">
    <source>
        <dbReference type="ARBA" id="ARBA00022676"/>
    </source>
</evidence>
<dbReference type="GO" id="GO:0004553">
    <property type="term" value="F:hydrolase activity, hydrolyzing O-glycosyl compounds"/>
    <property type="evidence" value="ECO:0007669"/>
    <property type="project" value="TreeGrafter"/>
</dbReference>
<keyword evidence="2" id="KW-0328">Glycosyltransferase</keyword>
<dbReference type="InterPro" id="IPR037018">
    <property type="entry name" value="GH65_N"/>
</dbReference>
<evidence type="ECO:0000256" key="4">
    <source>
        <dbReference type="PIRSR" id="PIRSR036289-50"/>
    </source>
</evidence>
<evidence type="ECO:0000313" key="10">
    <source>
        <dbReference type="Proteomes" id="UP000033163"/>
    </source>
</evidence>
<proteinExistence type="inferred from homology"/>
<dbReference type="InterPro" id="IPR012341">
    <property type="entry name" value="6hp_glycosidase-like_sf"/>
</dbReference>
<dbReference type="InterPro" id="IPR011013">
    <property type="entry name" value="Gal_mutarotase_sf_dom"/>
</dbReference>
<dbReference type="PANTHER" id="PTHR11051:SF8">
    <property type="entry name" value="PROTEIN-GLUCOSYLGALACTOSYLHYDROXYLYSINE GLUCOSIDASE"/>
    <property type="match status" value="1"/>
</dbReference>
<accession>A0A0E4CZ76</accession>
<dbReference type="InterPro" id="IPR017045">
    <property type="entry name" value="Malt_Pase/Glycosyl_Hdrlase"/>
</dbReference>
<dbReference type="PIRSF" id="PIRSF036289">
    <property type="entry name" value="Glycosyl_hydrolase_malt_phosph"/>
    <property type="match status" value="1"/>
</dbReference>
<gene>
    <name evidence="9" type="ORF">PRIO_5839</name>
</gene>
<dbReference type="Gene3D" id="2.70.98.40">
    <property type="entry name" value="Glycoside hydrolase, family 65, N-terminal domain"/>
    <property type="match status" value="1"/>
</dbReference>
<feature type="binding site" evidence="5">
    <location>
        <begin position="616"/>
        <end position="617"/>
    </location>
    <ligand>
        <name>substrate</name>
    </ligand>
</feature>
<evidence type="ECO:0000259" key="7">
    <source>
        <dbReference type="Pfam" id="PF03633"/>
    </source>
</evidence>
<dbReference type="SUPFAM" id="SSF48208">
    <property type="entry name" value="Six-hairpin glycosidases"/>
    <property type="match status" value="1"/>
</dbReference>
<dbReference type="InterPro" id="IPR005196">
    <property type="entry name" value="Glyco_hydro_65_N"/>
</dbReference>
<evidence type="ECO:0000259" key="6">
    <source>
        <dbReference type="Pfam" id="PF03632"/>
    </source>
</evidence>
<dbReference type="KEGG" id="pri:PRIO_5839"/>
<sequence>MMNRKMTLGKKTGETEGLQMNEENLWCLKEDGYHPGLHKHYEGLFTQGNGYMHVRGSFEEGCSDAPQDEEYLRFPENVTLEKPRHPKSKQGTFIPGIVGRHPLLKEEIVNLPYYLGLEFLSAGERLDMDRCRISGYQRWLDLRDGSLHRSVVWETAEGMKIHCTFTRYLSMADTHLCIQQVQLEVLSGEGSLEVKATLRADVRTNGMNHYARIVPSADSEGILSLETITEEGNQIFMLSALEASEAIVWHAENTRMTAALRGKCRLRTGDRLAVSKLTTVTTDQDMEEGTVRDRALAHLGHARNLGLEQLYNRHADRWKSKWQHADIRIKGDDAAQINVRASLYHLIRSNAEQDARVAICAKGYAGEAYFGRYFWDTEINLLPFFLHTNPQAARNLLLFRYNTLEGARRNARNYGYRGARYAWESSLSGEEQCANWQYADHEIHITADIVYALYHYVNATGDDEFLERYGIDILVETARYWCDRVDWNREGYGELLGVMGPDEYLPFTRNNAFTNRMVKFSLEQTVACLDSLQSGKPDSYAAAAERLGLRPDERELFRHTAEKLRLPYDSQMEIVPQSDDFAGYADVEFDSLWTDRSRPFGHFISQERNYRSKALKQADVLELMLLFPQEFPREQLKAAYAYYEPITTHDSSLSVAVHGIVASWLNLKEEAEAFLQRVMAIDFSPEKKGAAEGIHIANCGGLWQLIVYGFAGLASAMWSDTIKLQPRLPEGWEELSFQIVWRGEHYRISVNSGAYEVQKLNGGEAVAGTTI</sequence>
<feature type="active site" description="Proton donor" evidence="4">
    <location>
        <position position="503"/>
    </location>
</feature>
<dbReference type="SUPFAM" id="SSF74650">
    <property type="entry name" value="Galactose mutarotase-like"/>
    <property type="match status" value="1"/>
</dbReference>
<feature type="domain" description="Glycoside hydrolase family 65 N-terminal" evidence="8">
    <location>
        <begin position="30"/>
        <end position="283"/>
    </location>
</feature>